<accession>A0ABP0H7R1</accession>
<protein>
    <recommendedName>
        <fullName evidence="1">Condensation domain-containing protein</fullName>
    </recommendedName>
</protein>
<keyword evidence="3" id="KW-1185">Reference proteome</keyword>
<dbReference type="Proteomes" id="UP001642484">
    <property type="component" value="Unassembled WGS sequence"/>
</dbReference>
<dbReference type="PANTHER" id="PTHR45398:SF1">
    <property type="entry name" value="ENZYME, PUTATIVE (JCVI)-RELATED"/>
    <property type="match status" value="1"/>
</dbReference>
<dbReference type="PANTHER" id="PTHR45398">
    <property type="match status" value="1"/>
</dbReference>
<proteinExistence type="predicted"/>
<dbReference type="InterPro" id="IPR023213">
    <property type="entry name" value="CAT-like_dom_sf"/>
</dbReference>
<evidence type="ECO:0000259" key="1">
    <source>
        <dbReference type="Pfam" id="PF00668"/>
    </source>
</evidence>
<gene>
    <name evidence="2" type="ORF">CCMP2556_LOCUS295</name>
</gene>
<dbReference type="Gene3D" id="3.30.559.10">
    <property type="entry name" value="Chloramphenicol acetyltransferase-like domain"/>
    <property type="match status" value="3"/>
</dbReference>
<name>A0ABP0H7R1_9DINO</name>
<evidence type="ECO:0000313" key="2">
    <source>
        <dbReference type="EMBL" id="CAK8985833.1"/>
    </source>
</evidence>
<dbReference type="InterPro" id="IPR001242">
    <property type="entry name" value="Condensation_dom"/>
</dbReference>
<dbReference type="EMBL" id="CAXAMN010000004">
    <property type="protein sequence ID" value="CAK8985833.1"/>
    <property type="molecule type" value="Genomic_DNA"/>
</dbReference>
<feature type="domain" description="Condensation" evidence="1">
    <location>
        <begin position="376"/>
        <end position="576"/>
    </location>
</feature>
<dbReference type="Gene3D" id="3.30.559.30">
    <property type="entry name" value="Nonribosomal peptide synthetase, condensation domain"/>
    <property type="match status" value="1"/>
</dbReference>
<comment type="caution">
    <text evidence="2">The sequence shown here is derived from an EMBL/GenBank/DDBJ whole genome shotgun (WGS) entry which is preliminary data.</text>
</comment>
<organism evidence="2 3">
    <name type="scientific">Durusdinium trenchii</name>
    <dbReference type="NCBI Taxonomy" id="1381693"/>
    <lineage>
        <taxon>Eukaryota</taxon>
        <taxon>Sar</taxon>
        <taxon>Alveolata</taxon>
        <taxon>Dinophyceae</taxon>
        <taxon>Suessiales</taxon>
        <taxon>Symbiodiniaceae</taxon>
        <taxon>Durusdinium</taxon>
    </lineage>
</organism>
<dbReference type="SUPFAM" id="SSF52777">
    <property type="entry name" value="CoA-dependent acyltransferases"/>
    <property type="match status" value="2"/>
</dbReference>
<evidence type="ECO:0000313" key="3">
    <source>
        <dbReference type="Proteomes" id="UP001642484"/>
    </source>
</evidence>
<dbReference type="Pfam" id="PF00668">
    <property type="entry name" value="Condensation"/>
    <property type="match status" value="1"/>
</dbReference>
<reference evidence="2 3" key="1">
    <citation type="submission" date="2024-02" db="EMBL/GenBank/DDBJ databases">
        <authorList>
            <person name="Chen Y."/>
            <person name="Shah S."/>
            <person name="Dougan E. K."/>
            <person name="Thang M."/>
            <person name="Chan C."/>
        </authorList>
    </citation>
    <scope>NUCLEOTIDE SEQUENCE [LARGE SCALE GENOMIC DNA]</scope>
</reference>
<sequence>MSNSKDHYNQSLMLVPRFPHPLDVETVRRCAWRLAERHDMLRASFNGTVQSVRPRSEAPASVQVLDVGDVRLEQLDDFCQSEAGSQRLLLVCHHLVVDLVSWQVMVEDLEKYACLKKIPETPEVDRDLAWAAQAASDALDAVLFGELDFGTCGSAKHEVRHLDVPSCDLKPLELLLVALTQAAQSALGCRSFWVDLESHGRDVDEDVACDFGQTVGWFTELTRRQMVSHTSLDLAVREVKHRLRSTAASPACASEQLVLAPEWETLAQHDMHPENQREYFLEVEAMLSPASPASPARIRVEWIYDPRLSDRMCTWLEEFLREAALVVEHCQRTPARRLRAPCELGGHASVWRVTPPEFDAWVNQWFAGRSEQIDEIFPCTPLQEGMMSETLMNPSANVEQSCHLIRGSMARWRAAWSRVVSRHAALRARLAPAPQGRGFWQVVFEDEFTEWQEGVWDLNEAAEEEGRDTMDQHQGLLSLLTKSEVLRLLCLVRDVLTNDAERGFHCGGPLLRFQVFEVRRGNCSIADGLYLCIRSEHHAISDGWSNPVLLDEAMKIYAGVEASLPQAPRWADYATHVFRTRQAPLFFSGRGSFTAMLVSSQALVVFNLEMAFSPRPCGFVRRF</sequence>